<dbReference type="GO" id="GO:0043022">
    <property type="term" value="F:ribosome binding"/>
    <property type="evidence" value="ECO:0007669"/>
    <property type="project" value="UniProtKB-UniRule"/>
</dbReference>
<dbReference type="GO" id="GO:0003746">
    <property type="term" value="F:translation elongation factor activity"/>
    <property type="evidence" value="ECO:0007669"/>
    <property type="project" value="UniProtKB-UniRule"/>
</dbReference>
<dbReference type="InterPro" id="IPR035654">
    <property type="entry name" value="LepA_IV"/>
</dbReference>
<dbReference type="FunFam" id="3.30.70.240:FF:000007">
    <property type="entry name" value="Translation factor GUF1, mitochondrial"/>
    <property type="match status" value="1"/>
</dbReference>
<dbReference type="InterPro" id="IPR038363">
    <property type="entry name" value="LepA_C_sf"/>
</dbReference>
<keyword evidence="4 12" id="KW-0378">Hydrolase</keyword>
<dbReference type="SMART" id="SM00838">
    <property type="entry name" value="EFG_C"/>
    <property type="match status" value="1"/>
</dbReference>
<dbReference type="EC" id="3.6.5.n1" evidence="11 12"/>
<sequence>MNRTHIRNFSIIAHIDHGKSTIADRLIEYTGTLSEREMEAQVLDSMELERERGITIKAQTVRLDYRGADGEMYELNLIDTPGHVDFNYEVSRSLAACEGALLVVDAAQGVEAQTLANVYLALEHDLEILPVINKIDLPSAEPERVAHEIEDTIGLDTSTAVFASAKTGVGIKEILDAIVAYVPAPEGDADAPLRALIFDSYFDSYKGVIANVRVKEGVIKKGMKLKLMATGKTFEVTDVGCFRPQPVDTGALGTGEVGFIAGALKDVRDVRVGDTVTSAERPAAEALPGYRGVTPMVFCGLYPEDSKDYDNLREALEKLQLNDAALIFEPETSIALGFGFRCGFLGLLHMDVIQERLEREYNLGLIMTAPSVVYHVYRTDGTMREVSNPADLPPQTEIDHIEEPYVKATVIVPKDYVGAVMEISQEKRGIFKTMDYLDATRVMIIYEIPLNEILYDYFDRLKSTTRGYASLDYELIDYRTGSLVKLDILLNGDPVDALSTIVHRDRAVARGRQLAVKLKGIIPQQMFEIPIQAAIGSKIIARENVRARRKDVLAKCYGGDITRKRKLLEKQKEGKKRMKAVGSVELPQEAFMAVLKIDE</sequence>
<evidence type="ECO:0000256" key="4">
    <source>
        <dbReference type="ARBA" id="ARBA00022801"/>
    </source>
</evidence>
<dbReference type="Gene3D" id="3.30.70.2570">
    <property type="entry name" value="Elongation factor 4, C-terminal domain"/>
    <property type="match status" value="1"/>
</dbReference>
<dbReference type="PANTHER" id="PTHR43512">
    <property type="entry name" value="TRANSLATION FACTOR GUF1-RELATED"/>
    <property type="match status" value="1"/>
</dbReference>
<comment type="similarity">
    <text evidence="1 12">Belongs to the TRAFAC class translation factor GTPase superfamily. Classic translation factor GTPase family. LepA subfamily.</text>
</comment>
<dbReference type="PANTHER" id="PTHR43512:SF4">
    <property type="entry name" value="TRANSLATION FACTOR GUF1 HOMOLOG, CHLOROPLASTIC"/>
    <property type="match status" value="1"/>
</dbReference>
<comment type="caution">
    <text evidence="14">The sequence shown here is derived from an EMBL/GenBank/DDBJ whole genome shotgun (WGS) entry which is preliminary data.</text>
</comment>
<evidence type="ECO:0000256" key="6">
    <source>
        <dbReference type="ARBA" id="ARBA00023134"/>
    </source>
</evidence>
<dbReference type="Proteomes" id="UP000004633">
    <property type="component" value="Unassembled WGS sequence"/>
</dbReference>
<comment type="subcellular location">
    <subcellularLocation>
        <location evidence="12">Cell membrane</location>
        <topology evidence="12">Peripheral membrane protein</topology>
        <orientation evidence="12">Cytoplasmic side</orientation>
    </subcellularLocation>
</comment>
<proteinExistence type="inferred from homology"/>
<dbReference type="Pfam" id="PF03144">
    <property type="entry name" value="GTP_EFTU_D2"/>
    <property type="match status" value="1"/>
</dbReference>
<dbReference type="InterPro" id="IPR013842">
    <property type="entry name" value="LepA_CTD"/>
</dbReference>
<dbReference type="FunFam" id="3.40.50.300:FF:000078">
    <property type="entry name" value="Elongation factor 4"/>
    <property type="match status" value="1"/>
</dbReference>
<evidence type="ECO:0000313" key="15">
    <source>
        <dbReference type="Proteomes" id="UP000004633"/>
    </source>
</evidence>
<keyword evidence="7 12" id="KW-0472">Membrane</keyword>
<evidence type="ECO:0000256" key="12">
    <source>
        <dbReference type="HAMAP-Rule" id="MF_00071"/>
    </source>
</evidence>
<dbReference type="InterPro" id="IPR009000">
    <property type="entry name" value="Transl_B-barrel_sf"/>
</dbReference>
<dbReference type="GO" id="GO:0005886">
    <property type="term" value="C:plasma membrane"/>
    <property type="evidence" value="ECO:0007669"/>
    <property type="project" value="UniProtKB-SubCell"/>
</dbReference>
<evidence type="ECO:0000256" key="7">
    <source>
        <dbReference type="ARBA" id="ARBA00023136"/>
    </source>
</evidence>
<comment type="function">
    <text evidence="9 12">Required for accurate and efficient protein synthesis under certain stress conditions. May act as a fidelity factor of the translation reaction, by catalyzing a one-codon backward translocation of tRNAs on improperly translocated ribosomes. Back-translocation proceeds from a post-translocation (POST) complex to a pre-translocation (PRE) complex, thus giving elongation factor G a second chance to translocate the tRNAs correctly. Binds to ribosomes in a GTP-dependent manner.</text>
</comment>
<comment type="similarity">
    <text evidence="10">Belongs to the GTP-binding elongation factor family. LepA subfamily.</text>
</comment>
<keyword evidence="5 12" id="KW-0648">Protein biosynthesis</keyword>
<dbReference type="NCBIfam" id="TIGR00231">
    <property type="entry name" value="small_GTP"/>
    <property type="match status" value="1"/>
</dbReference>
<keyword evidence="15" id="KW-1185">Reference proteome</keyword>
<dbReference type="Gene3D" id="2.40.30.10">
    <property type="entry name" value="Translation factors"/>
    <property type="match status" value="1"/>
</dbReference>
<dbReference type="PRINTS" id="PR00315">
    <property type="entry name" value="ELONGATNFCT"/>
</dbReference>
<keyword evidence="6 12" id="KW-0342">GTP-binding</keyword>
<dbReference type="AlphaFoldDB" id="E7N3Z3"/>
<name>E7N3Z3_9FIRM</name>
<dbReference type="SUPFAM" id="SSF50447">
    <property type="entry name" value="Translation proteins"/>
    <property type="match status" value="1"/>
</dbReference>
<dbReference type="CDD" id="cd01890">
    <property type="entry name" value="LepA"/>
    <property type="match status" value="1"/>
</dbReference>
<dbReference type="FunFam" id="3.30.70.2570:FF:000001">
    <property type="entry name" value="Translation factor GUF1, mitochondrial"/>
    <property type="match status" value="1"/>
</dbReference>
<dbReference type="Pfam" id="PF00009">
    <property type="entry name" value="GTP_EFTU"/>
    <property type="match status" value="1"/>
</dbReference>
<dbReference type="InterPro" id="IPR027417">
    <property type="entry name" value="P-loop_NTPase"/>
</dbReference>
<dbReference type="Gene3D" id="3.30.70.870">
    <property type="entry name" value="Elongation Factor G (Translational Gtpase), domain 3"/>
    <property type="match status" value="1"/>
</dbReference>
<comment type="catalytic activity">
    <reaction evidence="8 12">
        <text>GTP + H2O = GDP + phosphate + H(+)</text>
        <dbReference type="Rhea" id="RHEA:19669"/>
        <dbReference type="ChEBI" id="CHEBI:15377"/>
        <dbReference type="ChEBI" id="CHEBI:15378"/>
        <dbReference type="ChEBI" id="CHEBI:37565"/>
        <dbReference type="ChEBI" id="CHEBI:43474"/>
        <dbReference type="ChEBI" id="CHEBI:58189"/>
        <dbReference type="EC" id="3.6.5.n1"/>
    </reaction>
</comment>
<dbReference type="InterPro" id="IPR000640">
    <property type="entry name" value="EFG_V-like"/>
</dbReference>
<dbReference type="CDD" id="cd16260">
    <property type="entry name" value="EF4_III"/>
    <property type="match status" value="1"/>
</dbReference>
<keyword evidence="3 12" id="KW-0547">Nucleotide-binding</keyword>
<dbReference type="InterPro" id="IPR035647">
    <property type="entry name" value="EFG_III/V"/>
</dbReference>
<evidence type="ECO:0000256" key="5">
    <source>
        <dbReference type="ARBA" id="ARBA00022917"/>
    </source>
</evidence>
<evidence type="ECO:0000313" key="14">
    <source>
        <dbReference type="EMBL" id="EFW29114.1"/>
    </source>
</evidence>
<dbReference type="HAMAP" id="MF_00071">
    <property type="entry name" value="LepA"/>
    <property type="match status" value="1"/>
</dbReference>
<dbReference type="FunFam" id="2.40.30.10:FF:000015">
    <property type="entry name" value="Translation factor GUF1, mitochondrial"/>
    <property type="match status" value="1"/>
</dbReference>
<dbReference type="GO" id="GO:0045727">
    <property type="term" value="P:positive regulation of translation"/>
    <property type="evidence" value="ECO:0007669"/>
    <property type="project" value="UniProtKB-UniRule"/>
</dbReference>
<dbReference type="Pfam" id="PF00679">
    <property type="entry name" value="EFG_C"/>
    <property type="match status" value="1"/>
</dbReference>
<dbReference type="PROSITE" id="PS51722">
    <property type="entry name" value="G_TR_2"/>
    <property type="match status" value="1"/>
</dbReference>
<dbReference type="InterPro" id="IPR006297">
    <property type="entry name" value="EF-4"/>
</dbReference>
<dbReference type="RefSeq" id="WP_009350382.1">
    <property type="nucleotide sequence ID" value="NZ_GL638147.1"/>
</dbReference>
<dbReference type="SUPFAM" id="SSF52540">
    <property type="entry name" value="P-loop containing nucleoside triphosphate hydrolases"/>
    <property type="match status" value="1"/>
</dbReference>
<feature type="binding site" evidence="12">
    <location>
        <begin position="133"/>
        <end position="136"/>
    </location>
    <ligand>
        <name>GTP</name>
        <dbReference type="ChEBI" id="CHEBI:37565"/>
    </ligand>
</feature>
<dbReference type="Gene3D" id="3.40.50.300">
    <property type="entry name" value="P-loop containing nucleotide triphosphate hydrolases"/>
    <property type="match status" value="1"/>
</dbReference>
<dbReference type="GO" id="GO:0005525">
    <property type="term" value="F:GTP binding"/>
    <property type="evidence" value="ECO:0007669"/>
    <property type="project" value="UniProtKB-UniRule"/>
</dbReference>
<dbReference type="GO" id="GO:0003924">
    <property type="term" value="F:GTPase activity"/>
    <property type="evidence" value="ECO:0007669"/>
    <property type="project" value="UniProtKB-UniRule"/>
</dbReference>
<accession>E7N3Z3</accession>
<dbReference type="InterPro" id="IPR000795">
    <property type="entry name" value="T_Tr_GTP-bd_dom"/>
</dbReference>
<dbReference type="Pfam" id="PF06421">
    <property type="entry name" value="LepA_C"/>
    <property type="match status" value="1"/>
</dbReference>
<evidence type="ECO:0000256" key="8">
    <source>
        <dbReference type="ARBA" id="ARBA00050293"/>
    </source>
</evidence>
<evidence type="ECO:0000256" key="11">
    <source>
        <dbReference type="ARBA" id="ARBA00066744"/>
    </source>
</evidence>
<dbReference type="HOGENOM" id="CLU_009995_3_3_9"/>
<dbReference type="Gene3D" id="3.30.70.240">
    <property type="match status" value="1"/>
</dbReference>
<dbReference type="NCBIfam" id="TIGR01393">
    <property type="entry name" value="lepA"/>
    <property type="match status" value="1"/>
</dbReference>
<dbReference type="EMBL" id="AECV01000037">
    <property type="protein sequence ID" value="EFW29114.1"/>
    <property type="molecule type" value="Genomic_DNA"/>
</dbReference>
<feature type="binding site" evidence="12">
    <location>
        <begin position="16"/>
        <end position="21"/>
    </location>
    <ligand>
        <name>GTP</name>
        <dbReference type="ChEBI" id="CHEBI:37565"/>
    </ligand>
</feature>
<dbReference type="STRING" id="749551.HMPREF9555_01733"/>
<dbReference type="CDD" id="cd03699">
    <property type="entry name" value="EF4_II"/>
    <property type="match status" value="1"/>
</dbReference>
<evidence type="ECO:0000256" key="2">
    <source>
        <dbReference type="ARBA" id="ARBA00022475"/>
    </source>
</evidence>
<evidence type="ECO:0000256" key="9">
    <source>
        <dbReference type="ARBA" id="ARBA00057626"/>
    </source>
</evidence>
<dbReference type="InterPro" id="IPR004161">
    <property type="entry name" value="EFTu-like_2"/>
</dbReference>
<dbReference type="FunFam" id="3.30.70.870:FF:000004">
    <property type="entry name" value="Translation factor GUF1, mitochondrial"/>
    <property type="match status" value="1"/>
</dbReference>
<dbReference type="SUPFAM" id="SSF54980">
    <property type="entry name" value="EF-G C-terminal domain-like"/>
    <property type="match status" value="2"/>
</dbReference>
<gene>
    <name evidence="12 14" type="primary">lepA</name>
    <name evidence="14" type="ORF">HMPREF9555_01733</name>
</gene>
<evidence type="ECO:0000256" key="10">
    <source>
        <dbReference type="ARBA" id="ARBA00061052"/>
    </source>
</evidence>
<dbReference type="InterPro" id="IPR005225">
    <property type="entry name" value="Small_GTP-bd"/>
</dbReference>
<evidence type="ECO:0000259" key="13">
    <source>
        <dbReference type="PROSITE" id="PS51722"/>
    </source>
</evidence>
<dbReference type="PROSITE" id="PS00301">
    <property type="entry name" value="G_TR_1"/>
    <property type="match status" value="1"/>
</dbReference>
<feature type="domain" description="Tr-type G" evidence="13">
    <location>
        <begin position="4"/>
        <end position="186"/>
    </location>
</feature>
<keyword evidence="2 12" id="KW-1003">Cell membrane</keyword>
<reference evidence="14 15" key="1">
    <citation type="submission" date="2010-08" db="EMBL/GenBank/DDBJ databases">
        <authorList>
            <person name="Weinstock G."/>
            <person name="Sodergren E."/>
            <person name="Clifton S."/>
            <person name="Fulton L."/>
            <person name="Fulton B."/>
            <person name="Courtney L."/>
            <person name="Fronick C."/>
            <person name="Harrison M."/>
            <person name="Strong C."/>
            <person name="Farmer C."/>
            <person name="Delahaunty K."/>
            <person name="Markovic C."/>
            <person name="Hall O."/>
            <person name="Minx P."/>
            <person name="Tomlinson C."/>
            <person name="Mitreva M."/>
            <person name="Hou S."/>
            <person name="Chen J."/>
            <person name="Wollam A."/>
            <person name="Pepin K.H."/>
            <person name="Johnson M."/>
            <person name="Bhonagiri V."/>
            <person name="Zhang X."/>
            <person name="Suruliraj S."/>
            <person name="Warren W."/>
            <person name="Chinwalla A."/>
            <person name="Mardis E.R."/>
            <person name="Wilson R.K."/>
        </authorList>
    </citation>
    <scope>NUCLEOTIDE SEQUENCE [LARGE SCALE GENOMIC DNA]</scope>
    <source>
        <strain evidence="14 15">F0399</strain>
    </source>
</reference>
<evidence type="ECO:0000256" key="1">
    <source>
        <dbReference type="ARBA" id="ARBA00005454"/>
    </source>
</evidence>
<dbReference type="InterPro" id="IPR031157">
    <property type="entry name" value="G_TR_CS"/>
</dbReference>
<organism evidence="14 15">
    <name type="scientific">Selenomonas artemidis F0399</name>
    <dbReference type="NCBI Taxonomy" id="749551"/>
    <lineage>
        <taxon>Bacteria</taxon>
        <taxon>Bacillati</taxon>
        <taxon>Bacillota</taxon>
        <taxon>Negativicutes</taxon>
        <taxon>Selenomonadales</taxon>
        <taxon>Selenomonadaceae</taxon>
        <taxon>Selenomonas</taxon>
    </lineage>
</organism>
<protein>
    <recommendedName>
        <fullName evidence="11 12">Elongation factor 4</fullName>
        <shortName evidence="12">EF-4</shortName>
        <ecNumber evidence="11 12">3.6.5.n1</ecNumber>
    </recommendedName>
    <alternativeName>
        <fullName evidence="12">Ribosomal back-translocase LepA</fullName>
    </alternativeName>
</protein>
<evidence type="ECO:0000256" key="3">
    <source>
        <dbReference type="ARBA" id="ARBA00022741"/>
    </source>
</evidence>
<dbReference type="CDD" id="cd03709">
    <property type="entry name" value="lepA_C"/>
    <property type="match status" value="1"/>
</dbReference>